<comment type="caution">
    <text evidence="2">The sequence shown here is derived from an EMBL/GenBank/DDBJ whole genome shotgun (WGS) entry which is preliminary data.</text>
</comment>
<dbReference type="EMBL" id="RCHS01000777">
    <property type="protein sequence ID" value="RMX56899.1"/>
    <property type="molecule type" value="Genomic_DNA"/>
</dbReference>
<evidence type="ECO:0000313" key="3">
    <source>
        <dbReference type="Proteomes" id="UP000275408"/>
    </source>
</evidence>
<organism evidence="2 3">
    <name type="scientific">Pocillopora damicornis</name>
    <name type="common">Cauliflower coral</name>
    <name type="synonym">Millepora damicornis</name>
    <dbReference type="NCBI Taxonomy" id="46731"/>
    <lineage>
        <taxon>Eukaryota</taxon>
        <taxon>Metazoa</taxon>
        <taxon>Cnidaria</taxon>
        <taxon>Anthozoa</taxon>
        <taxon>Hexacorallia</taxon>
        <taxon>Scleractinia</taxon>
        <taxon>Astrocoeniina</taxon>
        <taxon>Pocilloporidae</taxon>
        <taxon>Pocillopora</taxon>
    </lineage>
</organism>
<sequence length="93" mass="10064">MDVGYTFSCKDNGSVAEMRDNSAYIRHALAINTGMTGQLFYSMVQLQARHQHCPIGAQIELRQRKSDEVTGKTGEADGLGGIPATQPPLTTPL</sequence>
<gene>
    <name evidence="2" type="ORF">pdam_00025098</name>
</gene>
<keyword evidence="3" id="KW-1185">Reference proteome</keyword>
<protein>
    <submittedName>
        <fullName evidence="2">Uncharacterized protein</fullName>
    </submittedName>
</protein>
<feature type="region of interest" description="Disordered" evidence="1">
    <location>
        <begin position="63"/>
        <end position="93"/>
    </location>
</feature>
<evidence type="ECO:0000313" key="2">
    <source>
        <dbReference type="EMBL" id="RMX56899.1"/>
    </source>
</evidence>
<reference evidence="2 3" key="1">
    <citation type="journal article" date="2018" name="Sci. Rep.">
        <title>Comparative analysis of the Pocillopora damicornis genome highlights role of immune system in coral evolution.</title>
        <authorList>
            <person name="Cunning R."/>
            <person name="Bay R.A."/>
            <person name="Gillette P."/>
            <person name="Baker A.C."/>
            <person name="Traylor-Knowles N."/>
        </authorList>
    </citation>
    <scope>NUCLEOTIDE SEQUENCE [LARGE SCALE GENOMIC DNA]</scope>
    <source>
        <strain evidence="2">RSMAS</strain>
        <tissue evidence="2">Whole animal</tissue>
    </source>
</reference>
<dbReference type="Proteomes" id="UP000275408">
    <property type="component" value="Unassembled WGS sequence"/>
</dbReference>
<evidence type="ECO:0000256" key="1">
    <source>
        <dbReference type="SAM" id="MobiDB-lite"/>
    </source>
</evidence>
<accession>A0A3M6UTH8</accession>
<proteinExistence type="predicted"/>
<dbReference type="AlphaFoldDB" id="A0A3M6UTH8"/>
<name>A0A3M6UTH8_POCDA</name>